<keyword evidence="7" id="KW-0333">Golgi apparatus</keyword>
<evidence type="ECO:0000256" key="8">
    <source>
        <dbReference type="ARBA" id="ARBA00023136"/>
    </source>
</evidence>
<comment type="similarity">
    <text evidence="3 9">Belongs to the nonaspanin (TM9SF) (TC 9.A.2) family.</text>
</comment>
<feature type="transmembrane region" description="Helical" evidence="9">
    <location>
        <begin position="364"/>
        <end position="384"/>
    </location>
</feature>
<reference evidence="10" key="1">
    <citation type="submission" date="2014-03" db="EMBL/GenBank/DDBJ databases">
        <authorList>
            <person name="Casaregola S."/>
        </authorList>
    </citation>
    <scope>NUCLEOTIDE SEQUENCE [LARGE SCALE GENOMIC DNA]</scope>
    <source>
        <strain evidence="10">CLIB 918</strain>
    </source>
</reference>
<feature type="transmembrane region" description="Helical" evidence="9">
    <location>
        <begin position="330"/>
        <end position="358"/>
    </location>
</feature>
<dbReference type="Pfam" id="PF02990">
    <property type="entry name" value="EMP70"/>
    <property type="match status" value="1"/>
</dbReference>
<evidence type="ECO:0000256" key="3">
    <source>
        <dbReference type="ARBA" id="ARBA00005227"/>
    </source>
</evidence>
<proteinExistence type="inferred from homology"/>
<feature type="transmembrane region" description="Helical" evidence="9">
    <location>
        <begin position="562"/>
        <end position="581"/>
    </location>
</feature>
<feature type="transmembrane region" description="Helical" evidence="9">
    <location>
        <begin position="431"/>
        <end position="454"/>
    </location>
</feature>
<keyword evidence="8 9" id="KW-0472">Membrane</keyword>
<dbReference type="EMBL" id="CCBN010000011">
    <property type="protein sequence ID" value="CDO55587.1"/>
    <property type="molecule type" value="Genomic_DNA"/>
</dbReference>
<feature type="transmembrane region" description="Helical" evidence="9">
    <location>
        <begin position="486"/>
        <end position="510"/>
    </location>
</feature>
<dbReference type="Proteomes" id="UP000242525">
    <property type="component" value="Unassembled WGS sequence"/>
</dbReference>
<keyword evidence="11" id="KW-1185">Reference proteome</keyword>
<feature type="transmembrane region" description="Helical" evidence="9">
    <location>
        <begin position="257"/>
        <end position="279"/>
    </location>
</feature>
<feature type="transmembrane region" description="Helical" evidence="9">
    <location>
        <begin position="522"/>
        <end position="550"/>
    </location>
</feature>
<sequence>MTKFFLTLAVAAVATVDAFYIPGWSIKSYADMDKVPLYVNKVTSNHSPLPYSYFQLPFVCQPSKGMSSVTLNLGEVLSGDRIWESDYNLIMNNETTCADLCTKKVDMAGLKRADELIRNQYTVEWIVDNLPGATAFISVVNKKRYYAAGFPLGGISDDKAFINNHVIILVRYRQAPRNPNHNVIVAFEVYPKSVSSDSLKCPGTTNTYEPFFIDPTKESDEIPFTYSVYWKHDDTISWESRWNMYLSNSDDSAKVHWFALVNSLVIAAFLAILVAVILIRTLARDIQSYNQQATQNLDSNAEEQDKDLMDEVSGWKLVHADVFRAPKLSVVFASVIGSGIQFLVMTAIVVGFACMGVLNPSFRGGLLSYALFLFAFAGIFSGYVSSRINRNMGGENWGKCAIYTAILVPGLLMGVFVLLNFFVWYKASSSAIPFSTLLALICIWIFISCPLVVIGSYVGSRVTPTTVPTRVSVIPRQIPSQRRYKGLIPSVLLGGLLPFLVIFVELRFVYNSVWQTKSIYYYMYGFFALVFFVLQITVMEMSIVITYFQLNTEDYRWWWKSFLVGTGSAWWILIYSVFYYFTTLELQGFVPMLMFFGYSLMGTFIYGLITGTIGFLASYFFVLRIYSAIKAD</sequence>
<evidence type="ECO:0000256" key="1">
    <source>
        <dbReference type="ARBA" id="ARBA00004141"/>
    </source>
</evidence>
<organism evidence="10 11">
    <name type="scientific">Geotrichum candidum</name>
    <name type="common">Oospora lactis</name>
    <name type="synonym">Dipodascus geotrichum</name>
    <dbReference type="NCBI Taxonomy" id="1173061"/>
    <lineage>
        <taxon>Eukaryota</taxon>
        <taxon>Fungi</taxon>
        <taxon>Dikarya</taxon>
        <taxon>Ascomycota</taxon>
        <taxon>Saccharomycotina</taxon>
        <taxon>Dipodascomycetes</taxon>
        <taxon>Dipodascales</taxon>
        <taxon>Dipodascaceae</taxon>
        <taxon>Geotrichum</taxon>
    </lineage>
</organism>
<evidence type="ECO:0000256" key="7">
    <source>
        <dbReference type="ARBA" id="ARBA00023034"/>
    </source>
</evidence>
<evidence type="ECO:0000256" key="2">
    <source>
        <dbReference type="ARBA" id="ARBA00004555"/>
    </source>
</evidence>
<dbReference type="STRING" id="1173061.A0A0J9XDI8"/>
<name>A0A0J9XDI8_GEOCN</name>
<dbReference type="InterPro" id="IPR004240">
    <property type="entry name" value="EMP70"/>
</dbReference>
<dbReference type="PANTHER" id="PTHR10766:SF55">
    <property type="entry name" value="TRANSMEMBRANE 9 SUPERFAMILY MEMBER 4"/>
    <property type="match status" value="1"/>
</dbReference>
<dbReference type="GO" id="GO:0005794">
    <property type="term" value="C:Golgi apparatus"/>
    <property type="evidence" value="ECO:0007669"/>
    <property type="project" value="UniProtKB-SubCell"/>
</dbReference>
<dbReference type="PANTHER" id="PTHR10766">
    <property type="entry name" value="TRANSMEMBRANE 9 SUPERFAMILY PROTEIN"/>
    <property type="match status" value="1"/>
</dbReference>
<feature type="chain" id="PRO_5007355189" description="Transmembrane 9 superfamily member" evidence="9">
    <location>
        <begin position="19"/>
        <end position="632"/>
    </location>
</feature>
<gene>
    <name evidence="10" type="ORF">BN980_GECA11s03475g</name>
</gene>
<dbReference type="GO" id="GO:0072657">
    <property type="term" value="P:protein localization to membrane"/>
    <property type="evidence" value="ECO:0007669"/>
    <property type="project" value="TreeGrafter"/>
</dbReference>
<comment type="subcellular location">
    <subcellularLocation>
        <location evidence="2">Golgi apparatus</location>
    </subcellularLocation>
    <subcellularLocation>
        <location evidence="1">Membrane</location>
        <topology evidence="1">Multi-pass membrane protein</topology>
    </subcellularLocation>
</comment>
<feature type="transmembrane region" description="Helical" evidence="9">
    <location>
        <begin position="405"/>
        <end position="425"/>
    </location>
</feature>
<dbReference type="InterPro" id="IPR036259">
    <property type="entry name" value="MFS_trans_sf"/>
</dbReference>
<keyword evidence="4 9" id="KW-0812">Transmembrane</keyword>
<dbReference type="GO" id="GO:0016020">
    <property type="term" value="C:membrane"/>
    <property type="evidence" value="ECO:0007669"/>
    <property type="project" value="UniProtKB-SubCell"/>
</dbReference>
<comment type="caution">
    <text evidence="10">The sequence shown here is derived from an EMBL/GenBank/DDBJ whole genome shotgun (WGS) entry which is preliminary data.</text>
</comment>
<evidence type="ECO:0000256" key="4">
    <source>
        <dbReference type="ARBA" id="ARBA00022692"/>
    </source>
</evidence>
<evidence type="ECO:0000256" key="6">
    <source>
        <dbReference type="ARBA" id="ARBA00022989"/>
    </source>
</evidence>
<evidence type="ECO:0000256" key="5">
    <source>
        <dbReference type="ARBA" id="ARBA00022729"/>
    </source>
</evidence>
<dbReference type="AlphaFoldDB" id="A0A0J9XDI8"/>
<dbReference type="OrthoDB" id="1666796at2759"/>
<protein>
    <recommendedName>
        <fullName evidence="9">Transmembrane 9 superfamily member</fullName>
    </recommendedName>
</protein>
<feature type="signal peptide" evidence="9">
    <location>
        <begin position="1"/>
        <end position="18"/>
    </location>
</feature>
<feature type="transmembrane region" description="Helical" evidence="9">
    <location>
        <begin position="593"/>
        <end position="622"/>
    </location>
</feature>
<keyword evidence="6 9" id="KW-1133">Transmembrane helix</keyword>
<dbReference type="SUPFAM" id="SSF103473">
    <property type="entry name" value="MFS general substrate transporter"/>
    <property type="match status" value="1"/>
</dbReference>
<accession>A0A0J9XDI8</accession>
<evidence type="ECO:0000256" key="9">
    <source>
        <dbReference type="RuleBase" id="RU363079"/>
    </source>
</evidence>
<evidence type="ECO:0000313" key="10">
    <source>
        <dbReference type="EMBL" id="CDO55587.1"/>
    </source>
</evidence>
<keyword evidence="5 9" id="KW-0732">Signal</keyword>
<evidence type="ECO:0000313" key="11">
    <source>
        <dbReference type="Proteomes" id="UP000242525"/>
    </source>
</evidence>